<dbReference type="NCBIfam" id="NF002017">
    <property type="entry name" value="PRK00823.1-2"/>
    <property type="match status" value="1"/>
</dbReference>
<sequence>MSKPLLTETELAEALTGLPEWSRDGAVISRTVQAPSFLAGIELVRQVATAAEDANHHPDIDIRWRKVTFALSTHDSGGLTVLDIDLAREIDRRAGELG</sequence>
<dbReference type="PANTHER" id="PTHR12599:SF0">
    <property type="entry name" value="PTERIN-4-ALPHA-CARBINOLAMINE DEHYDRATASE"/>
    <property type="match status" value="1"/>
</dbReference>
<dbReference type="Gene3D" id="3.30.1360.20">
    <property type="entry name" value="Transcriptional coactivator/pterin dehydratase"/>
    <property type="match status" value="1"/>
</dbReference>
<dbReference type="SUPFAM" id="SSF55248">
    <property type="entry name" value="PCD-like"/>
    <property type="match status" value="1"/>
</dbReference>
<dbReference type="RefSeq" id="WP_043665978.1">
    <property type="nucleotide sequence ID" value="NZ_BDCI01000021.1"/>
</dbReference>
<comment type="caution">
    <text evidence="6">The sequence shown here is derived from an EMBL/GenBank/DDBJ whole genome shotgun (WGS) entry which is preliminary data.</text>
</comment>
<dbReference type="EC" id="4.2.1.96" evidence="3"/>
<evidence type="ECO:0000256" key="3">
    <source>
        <dbReference type="ARBA" id="ARBA00013252"/>
    </source>
</evidence>
<organism evidence="6 7">
    <name type="scientific">Nocardia vulneris</name>
    <dbReference type="NCBI Taxonomy" id="1141657"/>
    <lineage>
        <taxon>Bacteria</taxon>
        <taxon>Bacillati</taxon>
        <taxon>Actinomycetota</taxon>
        <taxon>Actinomycetes</taxon>
        <taxon>Mycobacteriales</taxon>
        <taxon>Nocardiaceae</taxon>
        <taxon>Nocardia</taxon>
    </lineage>
</organism>
<dbReference type="PANTHER" id="PTHR12599">
    <property type="entry name" value="PTERIN-4-ALPHA-CARBINOLAMINE DEHYDRATASE"/>
    <property type="match status" value="1"/>
</dbReference>
<gene>
    <name evidence="6" type="ORF">FG87_06540</name>
</gene>
<keyword evidence="5" id="KW-0456">Lyase</keyword>
<reference evidence="6 7" key="1">
    <citation type="journal article" date="2014" name="Int. J. Syst. Evol. Microbiol.">
        <title>Nocardia vulneris sp. nov., isolated from wounds of human patients in North America.</title>
        <authorList>
            <person name="Lasker B.A."/>
            <person name="Bell M."/>
            <person name="Klenk H.P."/>
            <person name="Sproer C."/>
            <person name="Schumann C."/>
            <person name="Schumann P."/>
            <person name="Brown J.M."/>
        </authorList>
    </citation>
    <scope>NUCLEOTIDE SEQUENCE [LARGE SCALE GENOMIC DNA]</scope>
    <source>
        <strain evidence="6 7">W9851</strain>
    </source>
</reference>
<accession>A0ABR4ZKR8</accession>
<dbReference type="InterPro" id="IPR036428">
    <property type="entry name" value="PCD_sf"/>
</dbReference>
<evidence type="ECO:0000313" key="7">
    <source>
        <dbReference type="Proteomes" id="UP000031364"/>
    </source>
</evidence>
<evidence type="ECO:0000256" key="1">
    <source>
        <dbReference type="ARBA" id="ARBA00001554"/>
    </source>
</evidence>
<dbReference type="InterPro" id="IPR001533">
    <property type="entry name" value="Pterin_deHydtase"/>
</dbReference>
<evidence type="ECO:0000313" key="6">
    <source>
        <dbReference type="EMBL" id="KIA65687.1"/>
    </source>
</evidence>
<evidence type="ECO:0000256" key="2">
    <source>
        <dbReference type="ARBA" id="ARBA00006472"/>
    </source>
</evidence>
<protein>
    <recommendedName>
        <fullName evidence="4">Putative pterin-4-alpha-carbinolamine dehydratase</fullName>
        <ecNumber evidence="3">4.2.1.96</ecNumber>
    </recommendedName>
</protein>
<evidence type="ECO:0000256" key="4">
    <source>
        <dbReference type="ARBA" id="ARBA00021735"/>
    </source>
</evidence>
<proteinExistence type="inferred from homology"/>
<name>A0ABR4ZKR8_9NOCA</name>
<dbReference type="EMBL" id="JNFP01000006">
    <property type="protein sequence ID" value="KIA65687.1"/>
    <property type="molecule type" value="Genomic_DNA"/>
</dbReference>
<dbReference type="Proteomes" id="UP000031364">
    <property type="component" value="Unassembled WGS sequence"/>
</dbReference>
<comment type="catalytic activity">
    <reaction evidence="1">
        <text>(4aS,6R)-4a-hydroxy-L-erythro-5,6,7,8-tetrahydrobiopterin = (6R)-L-erythro-6,7-dihydrobiopterin + H2O</text>
        <dbReference type="Rhea" id="RHEA:11920"/>
        <dbReference type="ChEBI" id="CHEBI:15377"/>
        <dbReference type="ChEBI" id="CHEBI:15642"/>
        <dbReference type="ChEBI" id="CHEBI:43120"/>
        <dbReference type="EC" id="4.2.1.96"/>
    </reaction>
</comment>
<dbReference type="CDD" id="cd00488">
    <property type="entry name" value="PCD_DCoH"/>
    <property type="match status" value="1"/>
</dbReference>
<comment type="similarity">
    <text evidence="2">Belongs to the pterin-4-alpha-carbinolamine dehydratase family.</text>
</comment>
<evidence type="ECO:0000256" key="5">
    <source>
        <dbReference type="ARBA" id="ARBA00023239"/>
    </source>
</evidence>
<keyword evidence="7" id="KW-1185">Reference proteome</keyword>
<dbReference type="Pfam" id="PF01329">
    <property type="entry name" value="Pterin_4a"/>
    <property type="match status" value="1"/>
</dbReference>